<organism evidence="2 3">
    <name type="scientific">Cyanobium gracile UHCC 0139</name>
    <dbReference type="NCBI Taxonomy" id="3110308"/>
    <lineage>
        <taxon>Bacteria</taxon>
        <taxon>Bacillati</taxon>
        <taxon>Cyanobacteriota</taxon>
        <taxon>Cyanophyceae</taxon>
        <taxon>Synechococcales</taxon>
        <taxon>Prochlorococcaceae</taxon>
        <taxon>Cyanobium</taxon>
    </lineage>
</organism>
<comment type="caution">
    <text evidence="2">The sequence shown here is derived from an EMBL/GenBank/DDBJ whole genome shotgun (WGS) entry which is preliminary data.</text>
</comment>
<keyword evidence="3" id="KW-1185">Reference proteome</keyword>
<dbReference type="InterPro" id="IPR002805">
    <property type="entry name" value="Nict_dMeBzImd_PRibTrfase_arc"/>
</dbReference>
<dbReference type="Gene3D" id="3.40.50.10210">
    <property type="match status" value="1"/>
</dbReference>
<sequence length="381" mass="37953">MIIGSASAAEAWGRPWWQGWRDAEVLVLLAGTDTAAVPGISAAGATPVSRRRTAAADAELLLLGPAGELPHALPPLPAGVSPALISHVVLRELGLVPLLVDLGCPVAPAVPHLRLPAPAGAGPARCLSGGAALDPGRLEALLALGRRWGERLPPGRPLLLAECVPGGTSTALAVLTGLGVAADGLVSGSLRHPDHGRKAALVARGLAAAGLAVAGAGDRSDAVRVVAAVGDPMQPLAAALVLAAAAGGRPVLLAGGSQMAAVLALALALAPPALRPAVAAAAAVGTTAWVAHEAGSDLALLLRRIGKRWGVEPLAFAADLRFPEPCHPALTAYEQGYVKEGVGAGGLSLLWQLSGRSAPALARLCDQACATLLGPPPPTVR</sequence>
<evidence type="ECO:0000313" key="2">
    <source>
        <dbReference type="EMBL" id="MEA5391046.1"/>
    </source>
</evidence>
<dbReference type="PANTHER" id="PTHR38811">
    <property type="match status" value="1"/>
</dbReference>
<dbReference type="RefSeq" id="WP_323305091.1">
    <property type="nucleotide sequence ID" value="NZ_JAYGHX010000003.1"/>
</dbReference>
<dbReference type="HAMAP" id="MF_01086">
    <property type="entry name" value="UPF0284"/>
    <property type="match status" value="1"/>
</dbReference>
<dbReference type="PANTHER" id="PTHR38811:SF1">
    <property type="entry name" value="UPF0284 PROTEIN SLL1500"/>
    <property type="match status" value="1"/>
</dbReference>
<protein>
    <recommendedName>
        <fullName evidence="1">UPF0284 protein VB738_07195</fullName>
    </recommendedName>
</protein>
<dbReference type="Proteomes" id="UP001304461">
    <property type="component" value="Unassembled WGS sequence"/>
</dbReference>
<name>A0ABU5RTH7_9CYAN</name>
<proteinExistence type="inferred from homology"/>
<dbReference type="EMBL" id="JAYGHX010000003">
    <property type="protein sequence ID" value="MEA5391046.1"/>
    <property type="molecule type" value="Genomic_DNA"/>
</dbReference>
<dbReference type="SUPFAM" id="SSF52733">
    <property type="entry name" value="Nicotinate mononucleotide:5,6-dimethylbenzimidazole phosphoribosyltransferase (CobT)"/>
    <property type="match status" value="1"/>
</dbReference>
<gene>
    <name evidence="2" type="ORF">VB738_07195</name>
</gene>
<evidence type="ECO:0000313" key="3">
    <source>
        <dbReference type="Proteomes" id="UP001304461"/>
    </source>
</evidence>
<comment type="similarity">
    <text evidence="1">Belongs to the UPF0284 family.</text>
</comment>
<dbReference type="InterPro" id="IPR036087">
    <property type="entry name" value="Nict_dMeBzImd_PRibTrfase_sf"/>
</dbReference>
<reference evidence="2 3" key="1">
    <citation type="submission" date="2023-12" db="EMBL/GenBank/DDBJ databases">
        <title>Baltic Sea Cyanobacteria.</title>
        <authorList>
            <person name="Delbaje E."/>
            <person name="Fewer D.P."/>
            <person name="Shishido T.K."/>
        </authorList>
    </citation>
    <scope>NUCLEOTIDE SEQUENCE [LARGE SCALE GENOMIC DNA]</scope>
    <source>
        <strain evidence="2 3">UHCC 0139</strain>
    </source>
</reference>
<accession>A0ABU5RTH7</accession>
<evidence type="ECO:0000256" key="1">
    <source>
        <dbReference type="HAMAP-Rule" id="MF_01086"/>
    </source>
</evidence>